<proteinExistence type="predicted"/>
<dbReference type="PANTHER" id="PTHR42044">
    <property type="entry name" value="DUF676 DOMAIN-CONTAINING PROTEIN-RELATED"/>
    <property type="match status" value="1"/>
</dbReference>
<keyword evidence="3" id="KW-1185">Reference proteome</keyword>
<accession>A0A8H7TBW7</accession>
<name>A0A8H7TBW7_9HELO</name>
<dbReference type="PANTHER" id="PTHR42044:SF2">
    <property type="entry name" value="DUF676 DOMAIN-CONTAINING PROTEIN"/>
    <property type="match status" value="1"/>
</dbReference>
<feature type="region of interest" description="Disordered" evidence="1">
    <location>
        <begin position="515"/>
        <end position="537"/>
    </location>
</feature>
<dbReference type="EMBL" id="JAFJYH010000121">
    <property type="protein sequence ID" value="KAG4418770.1"/>
    <property type="molecule type" value="Genomic_DNA"/>
</dbReference>
<feature type="compositionally biased region" description="Polar residues" evidence="1">
    <location>
        <begin position="321"/>
        <end position="333"/>
    </location>
</feature>
<evidence type="ECO:0000313" key="2">
    <source>
        <dbReference type="EMBL" id="KAG4418770.1"/>
    </source>
</evidence>
<organism evidence="2 3">
    <name type="scientific">Cadophora malorum</name>
    <dbReference type="NCBI Taxonomy" id="108018"/>
    <lineage>
        <taxon>Eukaryota</taxon>
        <taxon>Fungi</taxon>
        <taxon>Dikarya</taxon>
        <taxon>Ascomycota</taxon>
        <taxon>Pezizomycotina</taxon>
        <taxon>Leotiomycetes</taxon>
        <taxon>Helotiales</taxon>
        <taxon>Ploettnerulaceae</taxon>
        <taxon>Cadophora</taxon>
    </lineage>
</organism>
<dbReference type="InterPro" id="IPR029058">
    <property type="entry name" value="AB_hydrolase_fold"/>
</dbReference>
<dbReference type="SUPFAM" id="SSF53474">
    <property type="entry name" value="alpha/beta-Hydrolases"/>
    <property type="match status" value="1"/>
</dbReference>
<dbReference type="Proteomes" id="UP000664132">
    <property type="component" value="Unassembled WGS sequence"/>
</dbReference>
<protein>
    <submittedName>
        <fullName evidence="2">Uncharacterized protein</fullName>
    </submittedName>
</protein>
<reference evidence="2" key="1">
    <citation type="submission" date="2021-02" db="EMBL/GenBank/DDBJ databases">
        <title>Genome sequence Cadophora malorum strain M34.</title>
        <authorList>
            <person name="Stefanovic E."/>
            <person name="Vu D."/>
            <person name="Scully C."/>
            <person name="Dijksterhuis J."/>
            <person name="Roader J."/>
            <person name="Houbraken J."/>
        </authorList>
    </citation>
    <scope>NUCLEOTIDE SEQUENCE</scope>
    <source>
        <strain evidence="2">M34</strain>
    </source>
</reference>
<dbReference type="AlphaFoldDB" id="A0A8H7TBW7"/>
<feature type="compositionally biased region" description="Acidic residues" evidence="1">
    <location>
        <begin position="519"/>
        <end position="530"/>
    </location>
</feature>
<feature type="region of interest" description="Disordered" evidence="1">
    <location>
        <begin position="300"/>
        <end position="337"/>
    </location>
</feature>
<dbReference type="OrthoDB" id="202545at2759"/>
<evidence type="ECO:0000313" key="3">
    <source>
        <dbReference type="Proteomes" id="UP000664132"/>
    </source>
</evidence>
<comment type="caution">
    <text evidence="2">The sequence shown here is derived from an EMBL/GenBank/DDBJ whole genome shotgun (WGS) entry which is preliminary data.</text>
</comment>
<sequence>MSSLYTKFYGSQVGGESTTPHSYTSSPLGLLKHDILSALQFYLQLPYIVFPLRPQLSGPLCELYPSRGNLYDMFLHLMLIIMQLPFILSVPFWLMFPLWSVVGGVAVFLMINQSICFLLNGSDMELESKKEYAERKKEHEHEQWIFLNGVAVGRNWLQSNVDRLALTFGRPVLGVHNKTYGIIFDVLQCLIQRNFTYATQDVRDCYRIVKSTLYQPHLIKVIFILHSQGGIEGGLIIDWLLQEVPQDLLAKLEVYTFGNAANHFNNPHLHLLSQHAALMHPSTLATTRSTTSVLYHDTVHPAPVPSSNPDANTLPRADAKSNGTSHSNGNLMNGTPLTTTTAKKLTTRKTTRQESTSGKTIRYIEHYAHTTDFVACWGVLHFTKNVALGPSAPRFMGRVFERGGSGGHQMNMHYLDGMFPLKGVPASVDRIEEKGSLMERLGARFGFMFGGGEGIGNEKGGIGNSGFLGANEDPDGNEFINSVLELGLGDEDADDIQERICEREGLAMSYLGAHGETLESGEGDDEDGDEEGVKVRDMSPMSPATMRKFDISGLAMTSKQRLGRLDGKANGVRKGKGKDFSGDGMEKVKFKVKDLSRLWLYVNGKSPKLDETDVGIARMATI</sequence>
<evidence type="ECO:0000256" key="1">
    <source>
        <dbReference type="SAM" id="MobiDB-lite"/>
    </source>
</evidence>
<gene>
    <name evidence="2" type="ORF">IFR04_008132</name>
</gene>